<dbReference type="GO" id="GO:0016758">
    <property type="term" value="F:hexosyltransferase activity"/>
    <property type="evidence" value="ECO:0007669"/>
    <property type="project" value="InterPro"/>
</dbReference>
<keyword evidence="3" id="KW-0328">Glycosyltransferase</keyword>
<dbReference type="EMBL" id="BRLB01000001">
    <property type="protein sequence ID" value="GKX28378.1"/>
    <property type="molecule type" value="Genomic_DNA"/>
</dbReference>
<protein>
    <submittedName>
        <fullName evidence="7">Glycosyl transferase</fullName>
    </submittedName>
</protein>
<organism evidence="7 8">
    <name type="scientific">Vallitalea longa</name>
    <dbReference type="NCBI Taxonomy" id="2936439"/>
    <lineage>
        <taxon>Bacteria</taxon>
        <taxon>Bacillati</taxon>
        <taxon>Bacillota</taxon>
        <taxon>Clostridia</taxon>
        <taxon>Lachnospirales</taxon>
        <taxon>Vallitaleaceae</taxon>
        <taxon>Vallitalea</taxon>
    </lineage>
</organism>
<feature type="domain" description="Glycosyl transferase family 28 C-terminal" evidence="5">
    <location>
        <begin position="197"/>
        <end position="346"/>
    </location>
</feature>
<comment type="subcellular location">
    <subcellularLocation>
        <location evidence="1">Membrane</location>
    </subcellularLocation>
</comment>
<dbReference type="Proteomes" id="UP001144256">
    <property type="component" value="Unassembled WGS sequence"/>
</dbReference>
<dbReference type="SUPFAM" id="SSF53756">
    <property type="entry name" value="UDP-Glycosyltransferase/glycogen phosphorylase"/>
    <property type="match status" value="1"/>
</dbReference>
<keyword evidence="8" id="KW-1185">Reference proteome</keyword>
<name>A0A9W5YBS9_9FIRM</name>
<dbReference type="InterPro" id="IPR050519">
    <property type="entry name" value="Glycosyltransf_28_UgtP"/>
</dbReference>
<dbReference type="AlphaFoldDB" id="A0A9W5YBS9"/>
<dbReference type="Pfam" id="PF06925">
    <property type="entry name" value="MGDG_synth"/>
    <property type="match status" value="1"/>
</dbReference>
<comment type="caution">
    <text evidence="7">The sequence shown here is derived from an EMBL/GenBank/DDBJ whole genome shotgun (WGS) entry which is preliminary data.</text>
</comment>
<dbReference type="Gene3D" id="3.40.50.2000">
    <property type="entry name" value="Glycogen Phosphorylase B"/>
    <property type="match status" value="1"/>
</dbReference>
<proteinExistence type="inferred from homology"/>
<dbReference type="Pfam" id="PF04101">
    <property type="entry name" value="Glyco_tran_28_C"/>
    <property type="match status" value="1"/>
</dbReference>
<evidence type="ECO:0000259" key="5">
    <source>
        <dbReference type="Pfam" id="PF04101"/>
    </source>
</evidence>
<accession>A0A9W5YBS9</accession>
<feature type="domain" description="Diacylglycerol glucosyltransferase N-terminal" evidence="6">
    <location>
        <begin position="16"/>
        <end position="179"/>
    </location>
</feature>
<comment type="similarity">
    <text evidence="2">Belongs to the glycosyltransferase 28 family.</text>
</comment>
<gene>
    <name evidence="7" type="ORF">SH1V18_08580</name>
</gene>
<keyword evidence="4 7" id="KW-0808">Transferase</keyword>
<dbReference type="PANTHER" id="PTHR43025:SF3">
    <property type="entry name" value="MONOGALACTOSYLDIACYLGLYCEROL SYNTHASE 1, CHLOROPLASTIC"/>
    <property type="match status" value="1"/>
</dbReference>
<evidence type="ECO:0000259" key="6">
    <source>
        <dbReference type="Pfam" id="PF06925"/>
    </source>
</evidence>
<evidence type="ECO:0000256" key="4">
    <source>
        <dbReference type="ARBA" id="ARBA00022679"/>
    </source>
</evidence>
<evidence type="ECO:0000256" key="1">
    <source>
        <dbReference type="ARBA" id="ARBA00004370"/>
    </source>
</evidence>
<evidence type="ECO:0000256" key="3">
    <source>
        <dbReference type="ARBA" id="ARBA00022676"/>
    </source>
</evidence>
<dbReference type="PANTHER" id="PTHR43025">
    <property type="entry name" value="MONOGALACTOSYLDIACYLGLYCEROL SYNTHASE"/>
    <property type="match status" value="1"/>
</dbReference>
<dbReference type="InterPro" id="IPR009695">
    <property type="entry name" value="Diacylglyc_glucosyltr_N"/>
</dbReference>
<dbReference type="RefSeq" id="WP_281812578.1">
    <property type="nucleotide sequence ID" value="NZ_BRLB01000001.1"/>
</dbReference>
<dbReference type="GO" id="GO:0009247">
    <property type="term" value="P:glycolipid biosynthetic process"/>
    <property type="evidence" value="ECO:0007669"/>
    <property type="project" value="InterPro"/>
</dbReference>
<evidence type="ECO:0000313" key="8">
    <source>
        <dbReference type="Proteomes" id="UP001144256"/>
    </source>
</evidence>
<dbReference type="GO" id="GO:0016020">
    <property type="term" value="C:membrane"/>
    <property type="evidence" value="ECO:0007669"/>
    <property type="project" value="UniProtKB-SubCell"/>
</dbReference>
<dbReference type="InterPro" id="IPR007235">
    <property type="entry name" value="Glyco_trans_28_C"/>
</dbReference>
<evidence type="ECO:0000256" key="2">
    <source>
        <dbReference type="ARBA" id="ARBA00006962"/>
    </source>
</evidence>
<reference evidence="7" key="1">
    <citation type="submission" date="2022-06" db="EMBL/GenBank/DDBJ databases">
        <title>Vallitalea longa sp. nov., an anaerobic bacterium isolated from marine sediment.</title>
        <authorList>
            <person name="Hirano S."/>
            <person name="Terahara T."/>
            <person name="Mori K."/>
            <person name="Hamada M."/>
            <person name="Matsumoto R."/>
            <person name="Kobayashi T."/>
        </authorList>
    </citation>
    <scope>NUCLEOTIDE SEQUENCE</scope>
    <source>
        <strain evidence="7">SH18-1</strain>
    </source>
</reference>
<evidence type="ECO:0000313" key="7">
    <source>
        <dbReference type="EMBL" id="GKX28378.1"/>
    </source>
</evidence>
<sequence length="382" mass="42497">MKKTIVIVSASTGYGHNQVAGALKLEFEEKGYEAVIVEPLKEVSKSLDILVSDGYKILATLMPKMYGTIYKISNNETMNKPVAKIFIKALTDKIEEIVNFENASLIISTHPLLVDVISSLKGDGIINIPFLSVVTDFLPHQSYISDHVDAYLVGSAYTKNGIVARGISPDKVYSYGIPIKRIFREDVVTEKKEDIFTILLMGGSMGVSSIKKALKNLLNIEDKLKIIVVCGNNDTLKNSLDDKYGEYIPDKFIQILGFTDKIPELMELSDVIVTKPGGLTVTEALTKNIPMIIPYFIPGQEEENAEVLVNAGAAIKIDSVKELDEVVTVLMNDPSKINWLKQNMKDMCKDHSIDKTIKLCINLMEKNESFTEDMKCKTNVKY</sequence>